<dbReference type="AlphaFoldDB" id="A0A2K8P2J9"/>
<name>A0A2K8P2J9_9MOLU</name>
<evidence type="ECO:0000259" key="4">
    <source>
        <dbReference type="PROSITE" id="PS50893"/>
    </source>
</evidence>
<dbReference type="EMBL" id="CP024968">
    <property type="protein sequence ID" value="ATZ20977.1"/>
    <property type="molecule type" value="Genomic_DNA"/>
</dbReference>
<keyword evidence="2" id="KW-0547">Nucleotide-binding</keyword>
<keyword evidence="6" id="KW-1185">Reference proteome</keyword>
<dbReference type="Proteomes" id="UP000232221">
    <property type="component" value="Chromosome"/>
</dbReference>
<evidence type="ECO:0000313" key="6">
    <source>
        <dbReference type="Proteomes" id="UP000232221"/>
    </source>
</evidence>
<dbReference type="KEGG" id="mcol:MCOLE_v1c04650"/>
<proteinExistence type="predicted"/>
<evidence type="ECO:0000256" key="3">
    <source>
        <dbReference type="ARBA" id="ARBA00022840"/>
    </source>
</evidence>
<accession>A0A2K8P2J9</accession>
<dbReference type="RefSeq" id="WP_100671122.1">
    <property type="nucleotide sequence ID" value="NZ_CP024968.1"/>
</dbReference>
<keyword evidence="3 5" id="KW-0067">ATP-binding</keyword>
<dbReference type="GO" id="GO:0016887">
    <property type="term" value="F:ATP hydrolysis activity"/>
    <property type="evidence" value="ECO:0007669"/>
    <property type="project" value="InterPro"/>
</dbReference>
<dbReference type="Gene3D" id="3.40.50.300">
    <property type="entry name" value="P-loop containing nucleotide triphosphate hydrolases"/>
    <property type="match status" value="1"/>
</dbReference>
<dbReference type="SUPFAM" id="SSF52540">
    <property type="entry name" value="P-loop containing nucleoside triphosphate hydrolases"/>
    <property type="match status" value="1"/>
</dbReference>
<dbReference type="PANTHER" id="PTHR42939:SF1">
    <property type="entry name" value="ABC TRANSPORTER ATP-BINDING PROTEIN ALBC-RELATED"/>
    <property type="match status" value="1"/>
</dbReference>
<dbReference type="CDD" id="cd03230">
    <property type="entry name" value="ABC_DR_subfamily_A"/>
    <property type="match status" value="1"/>
</dbReference>
<dbReference type="InterPro" id="IPR027417">
    <property type="entry name" value="P-loop_NTPase"/>
</dbReference>
<evidence type="ECO:0000256" key="2">
    <source>
        <dbReference type="ARBA" id="ARBA00022741"/>
    </source>
</evidence>
<evidence type="ECO:0000313" key="5">
    <source>
        <dbReference type="EMBL" id="ATZ20977.1"/>
    </source>
</evidence>
<reference evidence="5 6" key="1">
    <citation type="submission" date="2017-11" db="EMBL/GenBank/DDBJ databases">
        <title>Genome sequence of Mesoplasma coleopterae BARC 779 (ATCC 49583).</title>
        <authorList>
            <person name="Lo W.-S."/>
            <person name="Kuo C.-H."/>
        </authorList>
    </citation>
    <scope>NUCLEOTIDE SEQUENCE [LARGE SCALE GENOMIC DNA]</scope>
    <source>
        <strain evidence="5 6">BARC 779</strain>
    </source>
</reference>
<protein>
    <submittedName>
        <fullName evidence="5">ABC transporter ATP-binding protein</fullName>
    </submittedName>
</protein>
<dbReference type="PANTHER" id="PTHR42939">
    <property type="entry name" value="ABC TRANSPORTER ATP-BINDING PROTEIN ALBC-RELATED"/>
    <property type="match status" value="1"/>
</dbReference>
<dbReference type="OrthoDB" id="389713at2"/>
<dbReference type="InterPro" id="IPR003439">
    <property type="entry name" value="ABC_transporter-like_ATP-bd"/>
</dbReference>
<dbReference type="InterPro" id="IPR003593">
    <property type="entry name" value="AAA+_ATPase"/>
</dbReference>
<sequence length="235" mass="26567">MIEFKNVTKMFTYAKGLKDVNIIINKEQIGLVGPNGAGKTTFIELLLGFHLPKKGEVIINGVKSTDKNFDISKVGYISANLDIPKKLSVIEYVGYIKELENSEKFNTNIEMFAKVLAFDLNDTSLIGSLSSGMVQKLKIILAISGDKDILIFDEPTRGLDPIAVELFEKIMEKLKEKDLTIIYCSHILEEVEKFCDRGLIIKNNTIVKDVNIKEHKSNLRESFKSFYEFTEIGDF</sequence>
<dbReference type="InterPro" id="IPR051782">
    <property type="entry name" value="ABC_Transporter_VariousFunc"/>
</dbReference>
<dbReference type="PROSITE" id="PS50893">
    <property type="entry name" value="ABC_TRANSPORTER_2"/>
    <property type="match status" value="1"/>
</dbReference>
<dbReference type="SMART" id="SM00382">
    <property type="entry name" value="AAA"/>
    <property type="match status" value="1"/>
</dbReference>
<keyword evidence="1" id="KW-0813">Transport</keyword>
<dbReference type="Pfam" id="PF00005">
    <property type="entry name" value="ABC_tran"/>
    <property type="match status" value="1"/>
</dbReference>
<evidence type="ECO:0000256" key="1">
    <source>
        <dbReference type="ARBA" id="ARBA00022448"/>
    </source>
</evidence>
<dbReference type="GO" id="GO:0005524">
    <property type="term" value="F:ATP binding"/>
    <property type="evidence" value="ECO:0007669"/>
    <property type="project" value="UniProtKB-KW"/>
</dbReference>
<feature type="domain" description="ABC transporter" evidence="4">
    <location>
        <begin position="2"/>
        <end position="228"/>
    </location>
</feature>
<organism evidence="5 6">
    <name type="scientific">Mesoplasma coleopterae</name>
    <dbReference type="NCBI Taxonomy" id="324078"/>
    <lineage>
        <taxon>Bacteria</taxon>
        <taxon>Bacillati</taxon>
        <taxon>Mycoplasmatota</taxon>
        <taxon>Mollicutes</taxon>
        <taxon>Entomoplasmatales</taxon>
        <taxon>Entomoplasmataceae</taxon>
        <taxon>Mesoplasma</taxon>
    </lineage>
</organism>
<gene>
    <name evidence="5" type="ORF">MCOLE_v1c04650</name>
</gene>